<dbReference type="Proteomes" id="UP000184128">
    <property type="component" value="Unassembled WGS sequence"/>
</dbReference>
<feature type="domain" description="Transposase IS204/IS1001/IS1096/IS1165 DDE" evidence="1">
    <location>
        <begin position="166"/>
        <end position="418"/>
    </location>
</feature>
<dbReference type="EMBL" id="FQUF01000006">
    <property type="protein sequence ID" value="SHE46701.1"/>
    <property type="molecule type" value="Genomic_DNA"/>
</dbReference>
<feature type="domain" description="Transposase IS204/IS1001/IS1096/IS1165 zinc-finger" evidence="2">
    <location>
        <begin position="48"/>
        <end position="95"/>
    </location>
</feature>
<dbReference type="NCBIfam" id="NF033550">
    <property type="entry name" value="transpos_ISL3"/>
    <property type="match status" value="1"/>
</dbReference>
<keyword evidence="4" id="KW-1185">Reference proteome</keyword>
<evidence type="ECO:0000259" key="2">
    <source>
        <dbReference type="Pfam" id="PF14690"/>
    </source>
</evidence>
<gene>
    <name evidence="3" type="ORF">SAMN02745249_00479</name>
</gene>
<dbReference type="AlphaFoldDB" id="A0A1M4TQG6"/>
<dbReference type="InterPro" id="IPR047951">
    <property type="entry name" value="Transpos_ISL3"/>
</dbReference>
<dbReference type="InterPro" id="IPR029261">
    <property type="entry name" value="Transposase_Znf"/>
</dbReference>
<dbReference type="PANTHER" id="PTHR33498">
    <property type="entry name" value="TRANSPOSASE FOR INSERTION SEQUENCE ELEMENT IS1557"/>
    <property type="match status" value="1"/>
</dbReference>
<reference evidence="3 4" key="1">
    <citation type="submission" date="2016-11" db="EMBL/GenBank/DDBJ databases">
        <authorList>
            <person name="Jaros S."/>
            <person name="Januszkiewicz K."/>
            <person name="Wedrychowicz H."/>
        </authorList>
    </citation>
    <scope>NUCLEOTIDE SEQUENCE [LARGE SCALE GENOMIC DNA]</scope>
    <source>
        <strain evidence="3 4">DSM 15692</strain>
    </source>
</reference>
<proteinExistence type="predicted"/>
<accession>A0A1M4TQG6</accession>
<dbReference type="InterPro" id="IPR002560">
    <property type="entry name" value="Transposase_DDE"/>
</dbReference>
<dbReference type="OrthoDB" id="2154174at2"/>
<sequence>MTHTYIIRKTLGIKDKNITFEKKLTEEKIKGQNHLVYFGKLTYKPKGCVKCGVVNHSTEDIVKNGTKTSTIKLTNINFKPVLLKLKKQRFLCRHCGETFIAETNLVNRNCYISNIIKSTISMELAETQAMSLIGKHLNVSSHTVLRQLKTIDGYSKTDYSNLPEHLSLDEFKSVKNVSGAMSLLFIDARTHKPVDIVENRQQGYLTDYFMRYSLKARFQVKTVTIDMYSPYLQVIKDCFPQAEIIIDRFHIVQLLNRALNQIRIEEMKKNRYIRPRDYRKLKQQWKLVLKNEPDLNYEDFFTHRLYEGMVSEYIMVEYLLSISPRLRKSYEIVNQLKWALKNRRFDRFQAILNEAKGNTYPQKIRTALTTLEKYIEAIERAFIYNLSNGPIEGMNNKIKNIKRSGYGYRNFRNLKQRILISFNLLNPLKPAKPLYFEEMKAS</sequence>
<dbReference type="Pfam" id="PF01610">
    <property type="entry name" value="DDE_Tnp_ISL3"/>
    <property type="match status" value="1"/>
</dbReference>
<name>A0A1M4TQG6_9LACT</name>
<evidence type="ECO:0000313" key="4">
    <source>
        <dbReference type="Proteomes" id="UP000184128"/>
    </source>
</evidence>
<organism evidence="3 4">
    <name type="scientific">Atopostipes suicloacalis DSM 15692</name>
    <dbReference type="NCBI Taxonomy" id="1121025"/>
    <lineage>
        <taxon>Bacteria</taxon>
        <taxon>Bacillati</taxon>
        <taxon>Bacillota</taxon>
        <taxon>Bacilli</taxon>
        <taxon>Lactobacillales</taxon>
        <taxon>Carnobacteriaceae</taxon>
        <taxon>Atopostipes</taxon>
    </lineage>
</organism>
<evidence type="ECO:0000313" key="3">
    <source>
        <dbReference type="EMBL" id="SHE46701.1"/>
    </source>
</evidence>
<protein>
    <submittedName>
        <fullName evidence="3">Transposase</fullName>
    </submittedName>
</protein>
<evidence type="ECO:0000259" key="1">
    <source>
        <dbReference type="Pfam" id="PF01610"/>
    </source>
</evidence>
<dbReference type="PANTHER" id="PTHR33498:SF1">
    <property type="entry name" value="TRANSPOSASE FOR INSERTION SEQUENCE ELEMENT IS1557"/>
    <property type="match status" value="1"/>
</dbReference>
<dbReference type="Pfam" id="PF14690">
    <property type="entry name" value="Zn_ribbon_ISL3"/>
    <property type="match status" value="1"/>
</dbReference>
<dbReference type="RefSeq" id="WP_073295774.1">
    <property type="nucleotide sequence ID" value="NZ_FQUF01000006.1"/>
</dbReference>